<comment type="caution">
    <text evidence="2">The sequence shown here is derived from an EMBL/GenBank/DDBJ whole genome shotgun (WGS) entry which is preliminary data.</text>
</comment>
<keyword evidence="3" id="KW-1185">Reference proteome</keyword>
<feature type="region of interest" description="Disordered" evidence="1">
    <location>
        <begin position="739"/>
        <end position="758"/>
    </location>
</feature>
<dbReference type="Gene3D" id="2.130.10.10">
    <property type="entry name" value="YVTN repeat-like/Quinoprotein amine dehydrogenase"/>
    <property type="match status" value="1"/>
</dbReference>
<feature type="compositionally biased region" description="Basic residues" evidence="1">
    <location>
        <begin position="404"/>
        <end position="416"/>
    </location>
</feature>
<dbReference type="SUPFAM" id="SSF50978">
    <property type="entry name" value="WD40 repeat-like"/>
    <property type="match status" value="1"/>
</dbReference>
<reference evidence="2" key="1">
    <citation type="submission" date="2022-03" db="EMBL/GenBank/DDBJ databases">
        <title>Draft genome sequence of Aduncisulcus paluster, a free-living microaerophilic Fornicata.</title>
        <authorList>
            <person name="Yuyama I."/>
            <person name="Kume K."/>
            <person name="Tamura T."/>
            <person name="Inagaki Y."/>
            <person name="Hashimoto T."/>
        </authorList>
    </citation>
    <scope>NUCLEOTIDE SEQUENCE</scope>
    <source>
        <strain evidence="2">NY0171</strain>
    </source>
</reference>
<feature type="region of interest" description="Disordered" evidence="1">
    <location>
        <begin position="846"/>
        <end position="871"/>
    </location>
</feature>
<accession>A0ABQ5KK48</accession>
<dbReference type="InterPro" id="IPR015943">
    <property type="entry name" value="WD40/YVTN_repeat-like_dom_sf"/>
</dbReference>
<dbReference type="Proteomes" id="UP001057375">
    <property type="component" value="Unassembled WGS sequence"/>
</dbReference>
<feature type="compositionally biased region" description="Basic and acidic residues" evidence="1">
    <location>
        <begin position="1315"/>
        <end position="1324"/>
    </location>
</feature>
<feature type="compositionally biased region" description="Basic and acidic residues" evidence="1">
    <location>
        <begin position="692"/>
        <end position="708"/>
    </location>
</feature>
<evidence type="ECO:0000256" key="1">
    <source>
        <dbReference type="SAM" id="MobiDB-lite"/>
    </source>
</evidence>
<protein>
    <submittedName>
        <fullName evidence="2">Uncharacterized protein</fullName>
    </submittedName>
</protein>
<feature type="compositionally biased region" description="Acidic residues" evidence="1">
    <location>
        <begin position="1370"/>
        <end position="1380"/>
    </location>
</feature>
<dbReference type="EMBL" id="BQXS01010082">
    <property type="protein sequence ID" value="GKT32892.1"/>
    <property type="molecule type" value="Genomic_DNA"/>
</dbReference>
<feature type="region of interest" description="Disordered" evidence="1">
    <location>
        <begin position="1301"/>
        <end position="1324"/>
    </location>
</feature>
<feature type="region of interest" description="Disordered" evidence="1">
    <location>
        <begin position="687"/>
        <end position="708"/>
    </location>
</feature>
<organism evidence="2 3">
    <name type="scientific">Aduncisulcus paluster</name>
    <dbReference type="NCBI Taxonomy" id="2918883"/>
    <lineage>
        <taxon>Eukaryota</taxon>
        <taxon>Metamonada</taxon>
        <taxon>Carpediemonas-like organisms</taxon>
        <taxon>Aduncisulcus</taxon>
    </lineage>
</organism>
<feature type="compositionally biased region" description="Acidic residues" evidence="1">
    <location>
        <begin position="741"/>
        <end position="753"/>
    </location>
</feature>
<feature type="region of interest" description="Disordered" evidence="1">
    <location>
        <begin position="1354"/>
        <end position="1382"/>
    </location>
</feature>
<feature type="compositionally biased region" description="Low complexity" evidence="1">
    <location>
        <begin position="851"/>
        <end position="871"/>
    </location>
</feature>
<feature type="region of interest" description="Disordered" evidence="1">
    <location>
        <begin position="395"/>
        <end position="423"/>
    </location>
</feature>
<feature type="compositionally biased region" description="Basic residues" evidence="1">
    <location>
        <begin position="1303"/>
        <end position="1314"/>
    </location>
</feature>
<proteinExistence type="predicted"/>
<evidence type="ECO:0000313" key="3">
    <source>
        <dbReference type="Proteomes" id="UP001057375"/>
    </source>
</evidence>
<name>A0ABQ5KK48_9EUKA</name>
<sequence>MKQKQLTHGRKSQDIIRTKQKDKLQLVDPIKPKSPIIELKENKRKIEKSIMGVFAHSGFDVDVSPVWTLSTPSSGLTENKYPSLDSNPSITPLIDKNPLKTEYESLQPCLAVACGVTTVLHFPNVITPSPYLSTPPPVKLPPSEALISSIAACAGRPLLAIGEEIGEYGYGYSMKPNTPIKKKIGGGRVILYDVTYSAHPRKLFTFNSSFFNTPTSTGSFSSPSAPPSLGPCPIMAISLSHTGFSMYIVRKEGAQLGIYAVDLSPLLCIDHQHLKDKKPKLLCNCRVSAPRRAIGVRPSASSSLDDNNGYVTEIKGFSVFPGLEDRFFLLTRSSLLHGRVRMRRSKGSIENSIRVVAIPIDRYSLVPHSKKTQKGPILEPIPKVGISIEQENDDTLTADPKVSPLKKKKKSTKSIKKKIESSPSFKQHHKLSPRVESYFTCMAMSPPLLSSSSCVHSRLYVGTDQGYVVEIDPSHPQIPLNIIKPFSNDCSVSCICCCEGGQRPIVLADEEEDGFLSKVQDRHGTIFPSHGGVYNGTDPSNLEMLMQKASVTGHCDTACFPPLQSPVSASSSSFPSSLPRTSTMEALSSIFICNDSGICRRWDGSFLSYSTEIRVDGCVLHGCVTQRGGYVALATQTGTLTLIDSSAGVYVGVIGRTYGCGVVSVDCVKRGEWQGGWEGKLKAEQALSSPNKELDETHKKKEKDEEERGYSRLAHKLYPTHIDHLSSSDEDILHGAAQEVLAEEEEEEEEEGEYSWSDSSLPAVLSHDVISSVCYDGTVRLWDGGKRIDSAIIAPFDKGRCVPLCVTWSDGGDMIAVGFEEGVCRVYETESCQLIASFSAVPSSAPRGMASVSDHPSSSQSHQSPCSSHTHAAGHSGHSACNCAGCFSPSHHYHPFTKQLKQGQLYDSGTSRGIGGSTHFGETDHQESAGTTSLSTFSGIYIPPSTAITGVCFSKNSRNIIFRTYSGVITVVDLERSSLPVLMLPRFANSGDFLCRCLSPVPQPAPSSSLSSAFVSDFDPSCGETIASSVEYIVSVARTNDKLHMIRPDSYPGCPVALPLALWKDQTTGKERKRVVLGLCGCGVGVVCLAIGLVHSFLGFEHNQLHCVDICIELYSMTNAKRLNVLFLYRIPLPSPTTHIPSLSPCCSNGILFIAAPMASVMSIDVCAMITSQFKSNTMLPPNTTVTDHASPKISSSSKQSVPEETSVSECSDPSMKLPPSVTMIGVTHKERDVLFIEPVIDGTFILSVEKTGIVALAQNSPLLLVPLSICVGNRVVVSSPSSCLIAFSERLASKNKDMFHTHQIKRSRKRRREERKVVEEPKIEEPKIEEPKIEQASHQTFITQKYYQTSTIEGEVIAESGDNQKDMEDMQESEEEEEDIDRRMREIVFKQAFSANIK</sequence>
<evidence type="ECO:0000313" key="2">
    <source>
        <dbReference type="EMBL" id="GKT32892.1"/>
    </source>
</evidence>
<dbReference type="InterPro" id="IPR036322">
    <property type="entry name" value="WD40_repeat_dom_sf"/>
</dbReference>
<gene>
    <name evidence="2" type="ORF">ADUPG1_006940</name>
</gene>
<feature type="region of interest" description="Disordered" evidence="1">
    <location>
        <begin position="1181"/>
        <end position="1215"/>
    </location>
</feature>
<feature type="compositionally biased region" description="Low complexity" evidence="1">
    <location>
        <begin position="1192"/>
        <end position="1206"/>
    </location>
</feature>